<protein>
    <submittedName>
        <fullName evidence="2">Uncharacterized protein</fullName>
    </submittedName>
</protein>
<dbReference type="EMBL" id="WBZC01000019">
    <property type="protein sequence ID" value="KAB3535446.1"/>
    <property type="molecule type" value="Genomic_DNA"/>
</dbReference>
<comment type="caution">
    <text evidence="2">The sequence shown here is derived from an EMBL/GenBank/DDBJ whole genome shotgun (WGS) entry which is preliminary data.</text>
</comment>
<reference evidence="2 3" key="1">
    <citation type="submission" date="2019-10" db="EMBL/GenBank/DDBJ databases">
        <title>Alkaliphilus serpentinus sp. nov. and Alkaliphilus pronyensis sp. nov., two novel anaerobic alkaliphilic species isolated from the serpentinized-hosted hydrothermal field of the Prony Bay (New Caledonia).</title>
        <authorList>
            <person name="Postec A."/>
        </authorList>
    </citation>
    <scope>NUCLEOTIDE SEQUENCE [LARGE SCALE GENOMIC DNA]</scope>
    <source>
        <strain evidence="2 3">LacV</strain>
    </source>
</reference>
<gene>
    <name evidence="2" type="ORF">F8154_06590</name>
</gene>
<accession>A0A6I0FA71</accession>
<keyword evidence="1" id="KW-0472">Membrane</keyword>
<evidence type="ECO:0000256" key="1">
    <source>
        <dbReference type="SAM" id="Phobius"/>
    </source>
</evidence>
<proteinExistence type="predicted"/>
<keyword evidence="1" id="KW-1133">Transmembrane helix</keyword>
<evidence type="ECO:0000313" key="3">
    <source>
        <dbReference type="Proteomes" id="UP000432715"/>
    </source>
</evidence>
<feature type="transmembrane region" description="Helical" evidence="1">
    <location>
        <begin position="5"/>
        <end position="22"/>
    </location>
</feature>
<sequence length="163" mass="19180">MKKRLIVCTIIYFIILFILIYSSTSIINQELKGVLFNEKGEIIKKVDVLIKGEKISYLYGGFHFVGEILFDDYKIKFVKSEKRFKKTDLSLLLNGYENPSERITVPISESLRISRLFVTENFDEICVLELDIEAYEHYKRIILYATDEKCNLENKISELLKLY</sequence>
<keyword evidence="1" id="KW-0812">Transmembrane</keyword>
<organism evidence="2 3">
    <name type="scientific">Alkaliphilus pronyensis</name>
    <dbReference type="NCBI Taxonomy" id="1482732"/>
    <lineage>
        <taxon>Bacteria</taxon>
        <taxon>Bacillati</taxon>
        <taxon>Bacillota</taxon>
        <taxon>Clostridia</taxon>
        <taxon>Peptostreptococcales</taxon>
        <taxon>Natronincolaceae</taxon>
        <taxon>Alkaliphilus</taxon>
    </lineage>
</organism>
<dbReference type="RefSeq" id="WP_151860811.1">
    <property type="nucleotide sequence ID" value="NZ_WBZC01000019.1"/>
</dbReference>
<evidence type="ECO:0000313" key="2">
    <source>
        <dbReference type="EMBL" id="KAB3535446.1"/>
    </source>
</evidence>
<dbReference type="AlphaFoldDB" id="A0A6I0FA71"/>
<keyword evidence="3" id="KW-1185">Reference proteome</keyword>
<name>A0A6I0FA71_9FIRM</name>
<dbReference type="Proteomes" id="UP000432715">
    <property type="component" value="Unassembled WGS sequence"/>
</dbReference>